<organism evidence="9 10">
    <name type="scientific">Methylacidimicrobium tartarophylax</name>
    <dbReference type="NCBI Taxonomy" id="1041768"/>
    <lineage>
        <taxon>Bacteria</taxon>
        <taxon>Pseudomonadati</taxon>
        <taxon>Verrucomicrobiota</taxon>
        <taxon>Methylacidimicrobium</taxon>
    </lineage>
</organism>
<feature type="transmembrane region" description="Helical" evidence="7">
    <location>
        <begin position="824"/>
        <end position="843"/>
    </location>
</feature>
<evidence type="ECO:0000256" key="3">
    <source>
        <dbReference type="ARBA" id="ARBA00022692"/>
    </source>
</evidence>
<dbReference type="OrthoDB" id="9809027at2"/>
<evidence type="ECO:0000256" key="1">
    <source>
        <dbReference type="ARBA" id="ARBA00004651"/>
    </source>
</evidence>
<evidence type="ECO:0000256" key="6">
    <source>
        <dbReference type="SAM" id="MobiDB-lite"/>
    </source>
</evidence>
<dbReference type="PROSITE" id="PS50156">
    <property type="entry name" value="SSD"/>
    <property type="match status" value="1"/>
</dbReference>
<comment type="subcellular location">
    <subcellularLocation>
        <location evidence="1">Cell membrane</location>
        <topology evidence="1">Multi-pass membrane protein</topology>
    </subcellularLocation>
</comment>
<dbReference type="PANTHER" id="PTHR33406">
    <property type="entry name" value="MEMBRANE PROTEIN MJ1562-RELATED"/>
    <property type="match status" value="1"/>
</dbReference>
<evidence type="ECO:0000256" key="4">
    <source>
        <dbReference type="ARBA" id="ARBA00022989"/>
    </source>
</evidence>
<evidence type="ECO:0000256" key="2">
    <source>
        <dbReference type="ARBA" id="ARBA00022475"/>
    </source>
</evidence>
<dbReference type="RefSeq" id="WP_142659666.1">
    <property type="nucleotide sequence ID" value="NZ_CABFVA020000026.1"/>
</dbReference>
<name>A0A5E6MD37_9BACT</name>
<keyword evidence="3 7" id="KW-0812">Transmembrane</keyword>
<feature type="transmembrane region" description="Helical" evidence="7">
    <location>
        <begin position="796"/>
        <end position="818"/>
    </location>
</feature>
<dbReference type="InterPro" id="IPR000731">
    <property type="entry name" value="SSD"/>
</dbReference>
<feature type="transmembrane region" description="Helical" evidence="7">
    <location>
        <begin position="435"/>
        <end position="461"/>
    </location>
</feature>
<dbReference type="Gene3D" id="1.20.1640.10">
    <property type="entry name" value="Multidrug efflux transporter AcrB transmembrane domain"/>
    <property type="match status" value="2"/>
</dbReference>
<dbReference type="Proteomes" id="UP000334923">
    <property type="component" value="Unassembled WGS sequence"/>
</dbReference>
<dbReference type="Pfam" id="PF03176">
    <property type="entry name" value="MMPL"/>
    <property type="match status" value="2"/>
</dbReference>
<accession>A0A5E6MD37</accession>
<evidence type="ECO:0000259" key="8">
    <source>
        <dbReference type="PROSITE" id="PS50156"/>
    </source>
</evidence>
<feature type="transmembrane region" description="Helical" evidence="7">
    <location>
        <begin position="335"/>
        <end position="356"/>
    </location>
</feature>
<dbReference type="EMBL" id="CABFVA020000026">
    <property type="protein sequence ID" value="VVM05711.1"/>
    <property type="molecule type" value="Genomic_DNA"/>
</dbReference>
<dbReference type="InterPro" id="IPR050545">
    <property type="entry name" value="Mycobact_MmpL"/>
</dbReference>
<feature type="transmembrane region" description="Helical" evidence="7">
    <location>
        <begin position="495"/>
        <end position="512"/>
    </location>
</feature>
<keyword evidence="10" id="KW-1185">Reference proteome</keyword>
<feature type="transmembrane region" description="Helical" evidence="7">
    <location>
        <begin position="771"/>
        <end position="789"/>
    </location>
</feature>
<feature type="region of interest" description="Disordered" evidence="6">
    <location>
        <begin position="927"/>
        <end position="958"/>
    </location>
</feature>
<dbReference type="InterPro" id="IPR004869">
    <property type="entry name" value="MMPL_dom"/>
</dbReference>
<evidence type="ECO:0000256" key="7">
    <source>
        <dbReference type="SAM" id="Phobius"/>
    </source>
</evidence>
<sequence>MKRLLQWLLVRLMRLAVAFPGLVLLAAVVVTGFSAWVVATRLRVINDTNALIRADSPIHRNYLAYRQEFRAAEEYLVTIRSPDPETNKRAAKALGEQLKGLEPLVQDVTYRFDFSGLEKRALLFLELEELAKIETEVGGYINALAAQPKMKLNIASVLSQANEKFQASYLRKKENWTEFKPFIGRFVDMLNEMADAVAQNPAPTVSAATVTNGKQGGNAPDTDLARLRADDIQKLIADHEYISYEDGHLFLVTAAPGFNATDGPARTETIRKIREIIKYLGADYPEVSFGLTGEPVLDEDQLDQSSVDSIHAAELAFGLVALLFLLSYRELRRPGLGLLVLVMALFWSLAFAVLVIGHLNIISQAFVAMVLGMGIDFSIQIMGRYEEELANGLSVREALEVTAAHTGVAVVTGGSTTALAFFTMCFNDFIGLREFGIIAGSGILFCLVGALLVLPAAYAWIDGKKDSGALRETALRSNWSSPPWLNRALFRAPRTILIGALLIATGAAWLAPRVGFDYNLLNLQDPTLESVKEEEALVNSPARAFLFGLSIADNSEQAAKRIAAFESLPTVGEVHSLSSVLPEKQEEKQTIVRRIVQRIQSIPVDREPPPFKGEQVQTAVQELLAKSREGLAAAKRYVALAQQARDAVEIFGKLIPALEHLEGAMANLSPAELNSRLRNANQRVFGSMQSGLSWLRTQDTSRGVTVADLPPEIAHRYLSPHGKILIEVLPKENVWNREADVRFVRDLRTVDPNVTGTPVQNYEYIELLRSSYVQAAQWAFLAIVIVIFLRFQHLGYTLLAILPLGLAVLWTLGTMVLFHVPFNPANIITLPLAIGAGVAYGIYTVDRFCESGRAELFSSSTGKAILLSGMTAVIGFGSLMISSYRGLFGLGLLMTLSIGFCLIASLVVLPQIFWLVCHRRKGEEQLLPLPPQPRELARSPEGALEGLPEEARARNGRS</sequence>
<dbReference type="PANTHER" id="PTHR33406:SF13">
    <property type="entry name" value="MEMBRANE PROTEIN YDFJ"/>
    <property type="match status" value="1"/>
</dbReference>
<protein>
    <submittedName>
        <fullName evidence="9">Siderophore exporter MmpL5</fullName>
    </submittedName>
</protein>
<proteinExistence type="predicted"/>
<reference evidence="9 10" key="1">
    <citation type="submission" date="2019-09" db="EMBL/GenBank/DDBJ databases">
        <authorList>
            <person name="Cremers G."/>
        </authorList>
    </citation>
    <scope>NUCLEOTIDE SEQUENCE [LARGE SCALE GENOMIC DNA]</scope>
    <source>
        <strain evidence="9">4A</strain>
    </source>
</reference>
<dbReference type="AlphaFoldDB" id="A0A5E6MD37"/>
<evidence type="ECO:0000313" key="10">
    <source>
        <dbReference type="Proteomes" id="UP000334923"/>
    </source>
</evidence>
<feature type="domain" description="SSD" evidence="8">
    <location>
        <begin position="337"/>
        <end position="460"/>
    </location>
</feature>
<keyword evidence="4 7" id="KW-1133">Transmembrane helix</keyword>
<feature type="transmembrane region" description="Helical" evidence="7">
    <location>
        <begin position="890"/>
        <end position="916"/>
    </location>
</feature>
<gene>
    <name evidence="9" type="primary">mmpL5</name>
    <name evidence="9" type="ORF">MAMT_00748</name>
</gene>
<evidence type="ECO:0000313" key="9">
    <source>
        <dbReference type="EMBL" id="VVM05711.1"/>
    </source>
</evidence>
<feature type="compositionally biased region" description="Basic and acidic residues" evidence="6">
    <location>
        <begin position="949"/>
        <end position="958"/>
    </location>
</feature>
<keyword evidence="5 7" id="KW-0472">Membrane</keyword>
<dbReference type="SUPFAM" id="SSF82866">
    <property type="entry name" value="Multidrug efflux transporter AcrB transmembrane domain"/>
    <property type="match status" value="2"/>
</dbReference>
<dbReference type="GO" id="GO:0005886">
    <property type="term" value="C:plasma membrane"/>
    <property type="evidence" value="ECO:0007669"/>
    <property type="project" value="UniProtKB-SubCell"/>
</dbReference>
<keyword evidence="2" id="KW-1003">Cell membrane</keyword>
<feature type="transmembrane region" description="Helical" evidence="7">
    <location>
        <begin position="403"/>
        <end position="423"/>
    </location>
</feature>
<feature type="transmembrane region" description="Helical" evidence="7">
    <location>
        <begin position="362"/>
        <end position="382"/>
    </location>
</feature>
<evidence type="ECO:0000256" key="5">
    <source>
        <dbReference type="ARBA" id="ARBA00023136"/>
    </source>
</evidence>
<feature type="transmembrane region" description="Helical" evidence="7">
    <location>
        <begin position="864"/>
        <end position="884"/>
    </location>
</feature>